<feature type="region of interest" description="Disordered" evidence="1">
    <location>
        <begin position="54"/>
        <end position="104"/>
    </location>
</feature>
<proteinExistence type="predicted"/>
<evidence type="ECO:0000256" key="1">
    <source>
        <dbReference type="SAM" id="MobiDB-lite"/>
    </source>
</evidence>
<gene>
    <name evidence="2" type="ORF">PISMIDRAFT_18983</name>
</gene>
<name>A0A0C9Y4Z9_9AGAM</name>
<evidence type="ECO:0000313" key="3">
    <source>
        <dbReference type="Proteomes" id="UP000054018"/>
    </source>
</evidence>
<reference evidence="2 3" key="1">
    <citation type="submission" date="2014-04" db="EMBL/GenBank/DDBJ databases">
        <authorList>
            <consortium name="DOE Joint Genome Institute"/>
            <person name="Kuo A."/>
            <person name="Kohler A."/>
            <person name="Costa M.D."/>
            <person name="Nagy L.G."/>
            <person name="Floudas D."/>
            <person name="Copeland A."/>
            <person name="Barry K.W."/>
            <person name="Cichocki N."/>
            <person name="Veneault-Fourrey C."/>
            <person name="LaButti K."/>
            <person name="Lindquist E.A."/>
            <person name="Lipzen A."/>
            <person name="Lundell T."/>
            <person name="Morin E."/>
            <person name="Murat C."/>
            <person name="Sun H."/>
            <person name="Tunlid A."/>
            <person name="Henrissat B."/>
            <person name="Grigoriev I.V."/>
            <person name="Hibbett D.S."/>
            <person name="Martin F."/>
            <person name="Nordberg H.P."/>
            <person name="Cantor M.N."/>
            <person name="Hua S.X."/>
        </authorList>
    </citation>
    <scope>NUCLEOTIDE SEQUENCE [LARGE SCALE GENOMIC DNA]</scope>
    <source>
        <strain evidence="2 3">441</strain>
    </source>
</reference>
<keyword evidence="3" id="KW-1185">Reference proteome</keyword>
<protein>
    <submittedName>
        <fullName evidence="2">Uncharacterized protein</fullName>
    </submittedName>
</protein>
<feature type="compositionally biased region" description="Low complexity" evidence="1">
    <location>
        <begin position="91"/>
        <end position="101"/>
    </location>
</feature>
<dbReference type="Proteomes" id="UP000054018">
    <property type="component" value="Unassembled WGS sequence"/>
</dbReference>
<organism evidence="2 3">
    <name type="scientific">Pisolithus microcarpus 441</name>
    <dbReference type="NCBI Taxonomy" id="765257"/>
    <lineage>
        <taxon>Eukaryota</taxon>
        <taxon>Fungi</taxon>
        <taxon>Dikarya</taxon>
        <taxon>Basidiomycota</taxon>
        <taxon>Agaricomycotina</taxon>
        <taxon>Agaricomycetes</taxon>
        <taxon>Agaricomycetidae</taxon>
        <taxon>Boletales</taxon>
        <taxon>Sclerodermatineae</taxon>
        <taxon>Pisolithaceae</taxon>
        <taxon>Pisolithus</taxon>
    </lineage>
</organism>
<accession>A0A0C9Y4Z9</accession>
<sequence>MPAIVNLTDKTAHLVRGTPYNKLHRQISHLERELKDTLHNLRCALCKVDDLRHAPHTPTPTIPAPTMGGGVYDYNQEAGSSRVAPPPAAPPSSSSQGRAQAKPVSQVVPGYDFMVTEDEITSTQIYDDIPMVIKTTTQGTLFPEFTGHVMPVLCPGCSLTPSATPTPLDPFPSTPDQLLPLPDNNRHTYPMADTAADQNTVSILWH</sequence>
<dbReference type="HOGENOM" id="CLU_1332400_0_0_1"/>
<dbReference type="AlphaFoldDB" id="A0A0C9Y4Z9"/>
<dbReference type="OrthoDB" id="2693342at2759"/>
<dbReference type="EMBL" id="KN834118">
    <property type="protein sequence ID" value="KIK12081.1"/>
    <property type="molecule type" value="Genomic_DNA"/>
</dbReference>
<evidence type="ECO:0000313" key="2">
    <source>
        <dbReference type="EMBL" id="KIK12081.1"/>
    </source>
</evidence>
<reference evidence="3" key="2">
    <citation type="submission" date="2015-01" db="EMBL/GenBank/DDBJ databases">
        <title>Evolutionary Origins and Diversification of the Mycorrhizal Mutualists.</title>
        <authorList>
            <consortium name="DOE Joint Genome Institute"/>
            <consortium name="Mycorrhizal Genomics Consortium"/>
            <person name="Kohler A."/>
            <person name="Kuo A."/>
            <person name="Nagy L.G."/>
            <person name="Floudas D."/>
            <person name="Copeland A."/>
            <person name="Barry K.W."/>
            <person name="Cichocki N."/>
            <person name="Veneault-Fourrey C."/>
            <person name="LaButti K."/>
            <person name="Lindquist E.A."/>
            <person name="Lipzen A."/>
            <person name="Lundell T."/>
            <person name="Morin E."/>
            <person name="Murat C."/>
            <person name="Riley R."/>
            <person name="Ohm R."/>
            <person name="Sun H."/>
            <person name="Tunlid A."/>
            <person name="Henrissat B."/>
            <person name="Grigoriev I.V."/>
            <person name="Hibbett D.S."/>
            <person name="Martin F."/>
        </authorList>
    </citation>
    <scope>NUCLEOTIDE SEQUENCE [LARGE SCALE GENOMIC DNA]</scope>
    <source>
        <strain evidence="3">441</strain>
    </source>
</reference>